<evidence type="ECO:0000313" key="2">
    <source>
        <dbReference type="Proteomes" id="UP000790377"/>
    </source>
</evidence>
<name>A0ACB8A0P5_9AGAM</name>
<protein>
    <submittedName>
        <fullName evidence="1">Uncharacterized protein</fullName>
    </submittedName>
</protein>
<gene>
    <name evidence="1" type="ORF">BJ138DRAFT_619136</name>
</gene>
<dbReference type="Proteomes" id="UP000790377">
    <property type="component" value="Unassembled WGS sequence"/>
</dbReference>
<sequence>MMQAIPQVACRFIGGRHAMTAWGSVNLNIFPSATGTVVMDYIYLPNAGSNLSITTMDPFEVRVQFLILRKLNITHQPIQKVVSYALEYFSQCGEDL</sequence>
<accession>A0ACB8A0P5</accession>
<keyword evidence="2" id="KW-1185">Reference proteome</keyword>
<organism evidence="1 2">
    <name type="scientific">Hygrophoropsis aurantiaca</name>
    <dbReference type="NCBI Taxonomy" id="72124"/>
    <lineage>
        <taxon>Eukaryota</taxon>
        <taxon>Fungi</taxon>
        <taxon>Dikarya</taxon>
        <taxon>Basidiomycota</taxon>
        <taxon>Agaricomycotina</taxon>
        <taxon>Agaricomycetes</taxon>
        <taxon>Agaricomycetidae</taxon>
        <taxon>Boletales</taxon>
        <taxon>Coniophorineae</taxon>
        <taxon>Hygrophoropsidaceae</taxon>
        <taxon>Hygrophoropsis</taxon>
    </lineage>
</organism>
<dbReference type="EMBL" id="MU268002">
    <property type="protein sequence ID" value="KAH7906558.1"/>
    <property type="molecule type" value="Genomic_DNA"/>
</dbReference>
<comment type="caution">
    <text evidence="1">The sequence shown here is derived from an EMBL/GenBank/DDBJ whole genome shotgun (WGS) entry which is preliminary data.</text>
</comment>
<evidence type="ECO:0000313" key="1">
    <source>
        <dbReference type="EMBL" id="KAH7906558.1"/>
    </source>
</evidence>
<proteinExistence type="predicted"/>
<reference evidence="1" key="1">
    <citation type="journal article" date="2021" name="New Phytol.">
        <title>Evolutionary innovations through gain and loss of genes in the ectomycorrhizal Boletales.</title>
        <authorList>
            <person name="Wu G."/>
            <person name="Miyauchi S."/>
            <person name="Morin E."/>
            <person name="Kuo A."/>
            <person name="Drula E."/>
            <person name="Varga T."/>
            <person name="Kohler A."/>
            <person name="Feng B."/>
            <person name="Cao Y."/>
            <person name="Lipzen A."/>
            <person name="Daum C."/>
            <person name="Hundley H."/>
            <person name="Pangilinan J."/>
            <person name="Johnson J."/>
            <person name="Barry K."/>
            <person name="LaButti K."/>
            <person name="Ng V."/>
            <person name="Ahrendt S."/>
            <person name="Min B."/>
            <person name="Choi I.G."/>
            <person name="Park H."/>
            <person name="Plett J.M."/>
            <person name="Magnuson J."/>
            <person name="Spatafora J.W."/>
            <person name="Nagy L.G."/>
            <person name="Henrissat B."/>
            <person name="Grigoriev I.V."/>
            <person name="Yang Z.L."/>
            <person name="Xu J."/>
            <person name="Martin F.M."/>
        </authorList>
    </citation>
    <scope>NUCLEOTIDE SEQUENCE</scope>
    <source>
        <strain evidence="1">ATCC 28755</strain>
    </source>
</reference>